<feature type="compositionally biased region" description="Basic residues" evidence="1">
    <location>
        <begin position="553"/>
        <end position="563"/>
    </location>
</feature>
<dbReference type="Gene3D" id="3.80.10.10">
    <property type="entry name" value="Ribonuclease Inhibitor"/>
    <property type="match status" value="1"/>
</dbReference>
<sequence>ATETARPLQIVDLEPEIIAEILEYVNDESPGTIPALSVVSNYFYHAVKLVKYRRATVNWSDKHVSWIVSDRKYILQRPNQASTFNLDQAGVHCKDSEFLQRVRHLTIGPSETRSKKNQSVADDELVEILTKASNIKALTWKPTFSPSAGAVEALEKYHPKAELRISRITIPQSSYNCDPERIPLAASALLKSTSLRSLGIRRYRSGDDITSFDYRLIISNAENLEFVSVISDGPETADEDNSRTEGRKKLRHLTLDGWQLSQDTVDYWSQYINLTELQSFKCSRGSLSTSYFVTAADLLPGLKHVSLNLGSQKCSTETTEAVQRYISSCSPLKTLSLWSWIGRVSLQSILQQHGSTLEVLRLHEREEIGDDPDGQKFISLADVHSIRASCPRLKSFTFDLKRQSKQPRANDYQPILAELVKMQLDTLEIYLDSGLLFMYTLNRWNDSNLKHVRGGNFGRGDTNDPGRNKVHPPTSADDICTFTGEMWKSIFGSRISGPRMLDLKFGEWERNSLPLLTDPYGEPYADIRVWTRAKPHQRDDKPGECSVEMKGCGGKHRRKWTTD</sequence>
<evidence type="ECO:0000256" key="1">
    <source>
        <dbReference type="SAM" id="MobiDB-lite"/>
    </source>
</evidence>
<feature type="non-terminal residue" evidence="2">
    <location>
        <position position="1"/>
    </location>
</feature>
<evidence type="ECO:0000313" key="2">
    <source>
        <dbReference type="EMBL" id="KEF60871.1"/>
    </source>
</evidence>
<dbReference type="GeneID" id="25277377"/>
<feature type="region of interest" description="Disordered" evidence="1">
    <location>
        <begin position="537"/>
        <end position="563"/>
    </location>
</feature>
<dbReference type="HOGENOM" id="CLU_460807_0_0_1"/>
<feature type="region of interest" description="Disordered" evidence="1">
    <location>
        <begin position="456"/>
        <end position="475"/>
    </location>
</feature>
<evidence type="ECO:0000313" key="3">
    <source>
        <dbReference type="Proteomes" id="UP000027920"/>
    </source>
</evidence>
<dbReference type="AlphaFoldDB" id="A0A072PLX9"/>
<dbReference type="InterPro" id="IPR032675">
    <property type="entry name" value="LRR_dom_sf"/>
</dbReference>
<gene>
    <name evidence="2" type="ORF">A1O9_02433</name>
</gene>
<dbReference type="SUPFAM" id="SSF52047">
    <property type="entry name" value="RNI-like"/>
    <property type="match status" value="1"/>
</dbReference>
<proteinExistence type="predicted"/>
<dbReference type="VEuPathDB" id="FungiDB:A1O9_02433"/>
<dbReference type="RefSeq" id="XP_013263461.1">
    <property type="nucleotide sequence ID" value="XM_013408007.1"/>
</dbReference>
<dbReference type="Proteomes" id="UP000027920">
    <property type="component" value="Unassembled WGS sequence"/>
</dbReference>
<protein>
    <submittedName>
        <fullName evidence="2">Uncharacterized protein</fullName>
    </submittedName>
</protein>
<feature type="non-terminal residue" evidence="2">
    <location>
        <position position="563"/>
    </location>
</feature>
<organism evidence="2 3">
    <name type="scientific">Exophiala aquamarina CBS 119918</name>
    <dbReference type="NCBI Taxonomy" id="1182545"/>
    <lineage>
        <taxon>Eukaryota</taxon>
        <taxon>Fungi</taxon>
        <taxon>Dikarya</taxon>
        <taxon>Ascomycota</taxon>
        <taxon>Pezizomycotina</taxon>
        <taxon>Eurotiomycetes</taxon>
        <taxon>Chaetothyriomycetidae</taxon>
        <taxon>Chaetothyriales</taxon>
        <taxon>Herpotrichiellaceae</taxon>
        <taxon>Exophiala</taxon>
    </lineage>
</organism>
<accession>A0A072PLX9</accession>
<name>A0A072PLX9_9EURO</name>
<dbReference type="EMBL" id="AMGV01000002">
    <property type="protein sequence ID" value="KEF60871.1"/>
    <property type="molecule type" value="Genomic_DNA"/>
</dbReference>
<keyword evidence="3" id="KW-1185">Reference proteome</keyword>
<dbReference type="OrthoDB" id="3945550at2759"/>
<reference evidence="2 3" key="1">
    <citation type="submission" date="2013-03" db="EMBL/GenBank/DDBJ databases">
        <title>The Genome Sequence of Exophiala aquamarina CBS 119918.</title>
        <authorList>
            <consortium name="The Broad Institute Genomics Platform"/>
            <person name="Cuomo C."/>
            <person name="de Hoog S."/>
            <person name="Gorbushina A."/>
            <person name="Walker B."/>
            <person name="Young S.K."/>
            <person name="Zeng Q."/>
            <person name="Gargeya S."/>
            <person name="Fitzgerald M."/>
            <person name="Haas B."/>
            <person name="Abouelleil A."/>
            <person name="Allen A.W."/>
            <person name="Alvarado L."/>
            <person name="Arachchi H.M."/>
            <person name="Berlin A.M."/>
            <person name="Chapman S.B."/>
            <person name="Gainer-Dewar J."/>
            <person name="Goldberg J."/>
            <person name="Griggs A."/>
            <person name="Gujja S."/>
            <person name="Hansen M."/>
            <person name="Howarth C."/>
            <person name="Imamovic A."/>
            <person name="Ireland A."/>
            <person name="Larimer J."/>
            <person name="McCowan C."/>
            <person name="Murphy C."/>
            <person name="Pearson M."/>
            <person name="Poon T.W."/>
            <person name="Priest M."/>
            <person name="Roberts A."/>
            <person name="Saif S."/>
            <person name="Shea T."/>
            <person name="Sisk P."/>
            <person name="Sykes S."/>
            <person name="Wortman J."/>
            <person name="Nusbaum C."/>
            <person name="Birren B."/>
        </authorList>
    </citation>
    <scope>NUCLEOTIDE SEQUENCE [LARGE SCALE GENOMIC DNA]</scope>
    <source>
        <strain evidence="2 3">CBS 119918</strain>
    </source>
</reference>
<comment type="caution">
    <text evidence="2">The sequence shown here is derived from an EMBL/GenBank/DDBJ whole genome shotgun (WGS) entry which is preliminary data.</text>
</comment>
<dbReference type="STRING" id="1182545.A0A072PLX9"/>